<evidence type="ECO:0000256" key="1">
    <source>
        <dbReference type="ARBA" id="ARBA00004141"/>
    </source>
</evidence>
<reference evidence="7 8" key="1">
    <citation type="submission" date="2022-12" db="EMBL/GenBank/DDBJ databases">
        <title>Chromosome-level genome of Tegillarca granosa.</title>
        <authorList>
            <person name="Kim J."/>
        </authorList>
    </citation>
    <scope>NUCLEOTIDE SEQUENCE [LARGE SCALE GENOMIC DNA]</scope>
    <source>
        <strain evidence="7">Teg-2019</strain>
        <tissue evidence="7">Adductor muscle</tissue>
    </source>
</reference>
<dbReference type="PANTHER" id="PTHR20855">
    <property type="entry name" value="ADIPOR/PROGESTIN RECEPTOR-RELATED"/>
    <property type="match status" value="1"/>
</dbReference>
<evidence type="ECO:0000256" key="5">
    <source>
        <dbReference type="ARBA" id="ARBA00023136"/>
    </source>
</evidence>
<protein>
    <submittedName>
        <fullName evidence="7">Uncharacterized protein</fullName>
    </submittedName>
</protein>
<dbReference type="PANTHER" id="PTHR20855:SF92">
    <property type="entry name" value="PROGESTIN AND ADIPOQ RECEPTOR FAMILY MEMBER 3-LIKE"/>
    <property type="match status" value="1"/>
</dbReference>
<evidence type="ECO:0000313" key="8">
    <source>
        <dbReference type="Proteomes" id="UP001217089"/>
    </source>
</evidence>
<dbReference type="InterPro" id="IPR004254">
    <property type="entry name" value="AdipoR/HlyIII-related"/>
</dbReference>
<accession>A0ABQ9EQP4</accession>
<comment type="similarity">
    <text evidence="2">Belongs to the ADIPOR family.</text>
</comment>
<sequence>HRCSGNATGNLTNQHFVCVEYWKYNQIINSLHPTTTKHEVPEVYHEPHVETGFRRTHQPWSYYFWSLFQKHNECMNSWTHLIGLLLTLGRMYEFSREFSLLSDPHMWPLTSGMITMILMYMCSTFAHCFSNKSELVHYTGFMVDYAGIGLFGFGSAILHYAYCMDETLLGSFFHRYSVTLAMILGLSIAFCCSISKTMYKRPYPFTRKIWQMGSVGAMYAWLILPIAHRLFLALLDQNNEDPGITHHSQQIFWFAVSGFFFGSDIPQRFFPGRCDFLGHSHQIFHACIVMVTIKQLDGIYSDLHFIQPHITYMSIPTFRDTFGALFGQLFFLAIIVTYFSFIAKKRIESESKSLS</sequence>
<gene>
    <name evidence="7" type="ORF">KUTeg_016772</name>
</gene>
<feature type="transmembrane region" description="Helical" evidence="6">
    <location>
        <begin position="74"/>
        <end position="92"/>
    </location>
</feature>
<proteinExistence type="inferred from homology"/>
<comment type="caution">
    <text evidence="7">The sequence shown here is derived from an EMBL/GenBank/DDBJ whole genome shotgun (WGS) entry which is preliminary data.</text>
</comment>
<keyword evidence="8" id="KW-1185">Reference proteome</keyword>
<keyword evidence="5 6" id="KW-0472">Membrane</keyword>
<keyword evidence="3 6" id="KW-0812">Transmembrane</keyword>
<organism evidence="7 8">
    <name type="scientific">Tegillarca granosa</name>
    <name type="common">Malaysian cockle</name>
    <name type="synonym">Anadara granosa</name>
    <dbReference type="NCBI Taxonomy" id="220873"/>
    <lineage>
        <taxon>Eukaryota</taxon>
        <taxon>Metazoa</taxon>
        <taxon>Spiralia</taxon>
        <taxon>Lophotrochozoa</taxon>
        <taxon>Mollusca</taxon>
        <taxon>Bivalvia</taxon>
        <taxon>Autobranchia</taxon>
        <taxon>Pteriomorphia</taxon>
        <taxon>Arcoida</taxon>
        <taxon>Arcoidea</taxon>
        <taxon>Arcidae</taxon>
        <taxon>Tegillarca</taxon>
    </lineage>
</organism>
<feature type="transmembrane region" description="Helical" evidence="6">
    <location>
        <begin position="112"/>
        <end position="130"/>
    </location>
</feature>
<evidence type="ECO:0000256" key="2">
    <source>
        <dbReference type="ARBA" id="ARBA00007018"/>
    </source>
</evidence>
<feature type="transmembrane region" description="Helical" evidence="6">
    <location>
        <begin position="322"/>
        <end position="343"/>
    </location>
</feature>
<feature type="transmembrane region" description="Helical" evidence="6">
    <location>
        <begin position="215"/>
        <end position="235"/>
    </location>
</feature>
<evidence type="ECO:0000256" key="6">
    <source>
        <dbReference type="SAM" id="Phobius"/>
    </source>
</evidence>
<comment type="subcellular location">
    <subcellularLocation>
        <location evidence="1">Membrane</location>
        <topology evidence="1">Multi-pass membrane protein</topology>
    </subcellularLocation>
</comment>
<dbReference type="Proteomes" id="UP001217089">
    <property type="component" value="Unassembled WGS sequence"/>
</dbReference>
<dbReference type="Pfam" id="PF03006">
    <property type="entry name" value="HlyIII"/>
    <property type="match status" value="1"/>
</dbReference>
<feature type="non-terminal residue" evidence="7">
    <location>
        <position position="1"/>
    </location>
</feature>
<feature type="transmembrane region" description="Helical" evidence="6">
    <location>
        <begin position="142"/>
        <end position="162"/>
    </location>
</feature>
<evidence type="ECO:0000313" key="7">
    <source>
        <dbReference type="EMBL" id="KAJ8306227.1"/>
    </source>
</evidence>
<dbReference type="EMBL" id="JARBDR010000813">
    <property type="protein sequence ID" value="KAJ8306227.1"/>
    <property type="molecule type" value="Genomic_DNA"/>
</dbReference>
<feature type="transmembrane region" description="Helical" evidence="6">
    <location>
        <begin position="174"/>
        <end position="194"/>
    </location>
</feature>
<evidence type="ECO:0000256" key="3">
    <source>
        <dbReference type="ARBA" id="ARBA00022692"/>
    </source>
</evidence>
<keyword evidence="4 6" id="KW-1133">Transmembrane helix</keyword>
<evidence type="ECO:0000256" key="4">
    <source>
        <dbReference type="ARBA" id="ARBA00022989"/>
    </source>
</evidence>
<name>A0ABQ9EQP4_TEGGR</name>